<dbReference type="Pfam" id="PF00534">
    <property type="entry name" value="Glycos_transf_1"/>
    <property type="match status" value="1"/>
</dbReference>
<dbReference type="GO" id="GO:0016757">
    <property type="term" value="F:glycosyltransferase activity"/>
    <property type="evidence" value="ECO:0007669"/>
    <property type="project" value="InterPro"/>
</dbReference>
<dbReference type="PANTHER" id="PTHR12526:SF622">
    <property type="entry name" value="GLYCOSYLTRANSFERASE (GROUP I)"/>
    <property type="match status" value="1"/>
</dbReference>
<dbReference type="EMBL" id="LBSM01000002">
    <property type="protein sequence ID" value="KKQ18736.1"/>
    <property type="molecule type" value="Genomic_DNA"/>
</dbReference>
<dbReference type="SUPFAM" id="SSF53756">
    <property type="entry name" value="UDP-Glycosyltransferase/glycogen phosphorylase"/>
    <property type="match status" value="1"/>
</dbReference>
<dbReference type="Pfam" id="PF13439">
    <property type="entry name" value="Glyco_transf_4"/>
    <property type="match status" value="1"/>
</dbReference>
<evidence type="ECO:0000259" key="3">
    <source>
        <dbReference type="Pfam" id="PF13439"/>
    </source>
</evidence>
<proteinExistence type="predicted"/>
<gene>
    <name evidence="4" type="ORF">US31_C0002G0081</name>
</gene>
<dbReference type="InterPro" id="IPR028098">
    <property type="entry name" value="Glyco_trans_4-like_N"/>
</dbReference>
<feature type="domain" description="Glycosyl transferase family 1" evidence="2">
    <location>
        <begin position="208"/>
        <end position="379"/>
    </location>
</feature>
<feature type="domain" description="Glycosyltransferase subfamily 4-like N-terminal" evidence="3">
    <location>
        <begin position="20"/>
        <end position="202"/>
    </location>
</feature>
<organism evidence="4 5">
    <name type="scientific">Berkelbacteria bacterium GW2011_GWA1_36_9</name>
    <dbReference type="NCBI Taxonomy" id="1618331"/>
    <lineage>
        <taxon>Bacteria</taxon>
        <taxon>Candidatus Berkelbacteria</taxon>
    </lineage>
</organism>
<feature type="transmembrane region" description="Helical" evidence="1">
    <location>
        <begin position="87"/>
        <end position="108"/>
    </location>
</feature>
<dbReference type="InterPro" id="IPR001296">
    <property type="entry name" value="Glyco_trans_1"/>
</dbReference>
<sequence length="399" mass="45232">MKILLISHWYQPIKSPVKRMVRMAEFLAKKHNVTVLTSLPSYPTGILPKEYRGQLWVKSFENNVKIFRVWDFPTPNMGFIKRTFNHLMFVFSCCVAVLFMPTFDLVIVSSPNFFSGLAGLFARRIGGGKFIFDVRDLWPDSAFELGYKSNGLIKKILKNLEKYYYLRANKIFCATEEIRQTIIEMGTPQNKVVALLNTVNTNIFKPIKINRQKLGLLPQDFIIIYVGSLTQVQNLKTVIEAASILKKYPKIKILMVGEGEDKGNLITAAENAKLKNMSFINSQPTEKIVELINAADLGIISLSKNKFFSDNALPTKTSEYLGCGKPIVACAGKNLKELIEKNQVGIVVAPGDSQMLAKAILELYQNPQKLKKFSQNARQLAIRQFSDDNFYRVLEENLL</sequence>
<keyword evidence="1" id="KW-1133">Transmembrane helix</keyword>
<dbReference type="Proteomes" id="UP000034508">
    <property type="component" value="Unassembled WGS sequence"/>
</dbReference>
<keyword evidence="1" id="KW-0812">Transmembrane</keyword>
<accession>A0A0G0IRV7</accession>
<dbReference type="PANTHER" id="PTHR12526">
    <property type="entry name" value="GLYCOSYLTRANSFERASE"/>
    <property type="match status" value="1"/>
</dbReference>
<protein>
    <submittedName>
        <fullName evidence="4">Glycosyl transferase, group 1</fullName>
    </submittedName>
</protein>
<dbReference type="AlphaFoldDB" id="A0A0G0IRV7"/>
<evidence type="ECO:0000313" key="5">
    <source>
        <dbReference type="Proteomes" id="UP000034508"/>
    </source>
</evidence>
<evidence type="ECO:0000259" key="2">
    <source>
        <dbReference type="Pfam" id="PF00534"/>
    </source>
</evidence>
<keyword evidence="4" id="KW-0808">Transferase</keyword>
<dbReference type="CDD" id="cd03794">
    <property type="entry name" value="GT4_WbuB-like"/>
    <property type="match status" value="1"/>
</dbReference>
<comment type="caution">
    <text evidence="4">The sequence shown here is derived from an EMBL/GenBank/DDBJ whole genome shotgun (WGS) entry which is preliminary data.</text>
</comment>
<dbReference type="Gene3D" id="3.40.50.2000">
    <property type="entry name" value="Glycogen Phosphorylase B"/>
    <property type="match status" value="2"/>
</dbReference>
<name>A0A0G0IRV7_9BACT</name>
<reference evidence="4 5" key="1">
    <citation type="journal article" date="2015" name="Nature">
        <title>rRNA introns, odd ribosomes, and small enigmatic genomes across a large radiation of phyla.</title>
        <authorList>
            <person name="Brown C.T."/>
            <person name="Hug L.A."/>
            <person name="Thomas B.C."/>
            <person name="Sharon I."/>
            <person name="Castelle C.J."/>
            <person name="Singh A."/>
            <person name="Wilkins M.J."/>
            <person name="Williams K.H."/>
            <person name="Banfield J.F."/>
        </authorList>
    </citation>
    <scope>NUCLEOTIDE SEQUENCE [LARGE SCALE GENOMIC DNA]</scope>
</reference>
<evidence type="ECO:0000256" key="1">
    <source>
        <dbReference type="SAM" id="Phobius"/>
    </source>
</evidence>
<evidence type="ECO:0000313" key="4">
    <source>
        <dbReference type="EMBL" id="KKQ18736.1"/>
    </source>
</evidence>
<keyword evidence="1" id="KW-0472">Membrane</keyword>